<evidence type="ECO:0000313" key="1">
    <source>
        <dbReference type="EMBL" id="KAH9414759.1"/>
    </source>
</evidence>
<dbReference type="Proteomes" id="UP000887458">
    <property type="component" value="Unassembled WGS sequence"/>
</dbReference>
<sequence>MPPHPELASRSNADMSDCEIVSKRSSGSMSGFQSVSHIPKACSVQVPDTTKSSGSFIHPMISEAAMYDSPVLLSIPAITGSTKYGPNLRSYSILLIIEPNVFGLIRRFSRNS</sequence>
<protein>
    <submittedName>
        <fullName evidence="1">Uncharacterized protein</fullName>
    </submittedName>
</protein>
<organism evidence="1 2">
    <name type="scientific">Dermatophagoides pteronyssinus</name>
    <name type="common">European house dust mite</name>
    <dbReference type="NCBI Taxonomy" id="6956"/>
    <lineage>
        <taxon>Eukaryota</taxon>
        <taxon>Metazoa</taxon>
        <taxon>Ecdysozoa</taxon>
        <taxon>Arthropoda</taxon>
        <taxon>Chelicerata</taxon>
        <taxon>Arachnida</taxon>
        <taxon>Acari</taxon>
        <taxon>Acariformes</taxon>
        <taxon>Sarcoptiformes</taxon>
        <taxon>Astigmata</taxon>
        <taxon>Psoroptidia</taxon>
        <taxon>Analgoidea</taxon>
        <taxon>Pyroglyphidae</taxon>
        <taxon>Dermatophagoidinae</taxon>
        <taxon>Dermatophagoides</taxon>
    </lineage>
</organism>
<proteinExistence type="predicted"/>
<reference evidence="1 2" key="1">
    <citation type="journal article" date="2018" name="J. Allergy Clin. Immunol.">
        <title>High-quality assembly of Dermatophagoides pteronyssinus genome and transcriptome reveals a wide range of novel allergens.</title>
        <authorList>
            <person name="Liu X.Y."/>
            <person name="Yang K.Y."/>
            <person name="Wang M.Q."/>
            <person name="Kwok J.S."/>
            <person name="Zeng X."/>
            <person name="Yang Z."/>
            <person name="Xiao X.J."/>
            <person name="Lau C.P."/>
            <person name="Li Y."/>
            <person name="Huang Z.M."/>
            <person name="Ba J.G."/>
            <person name="Yim A.K."/>
            <person name="Ouyang C.Y."/>
            <person name="Ngai S.M."/>
            <person name="Chan T.F."/>
            <person name="Leung E.L."/>
            <person name="Liu L."/>
            <person name="Liu Z.G."/>
            <person name="Tsui S.K."/>
        </authorList>
    </citation>
    <scope>NUCLEOTIDE SEQUENCE [LARGE SCALE GENOMIC DNA]</scope>
    <source>
        <strain evidence="1">Derp</strain>
    </source>
</reference>
<name>A0ABQ8IWT6_DERPT</name>
<evidence type="ECO:0000313" key="2">
    <source>
        <dbReference type="Proteomes" id="UP000887458"/>
    </source>
</evidence>
<reference evidence="1 2" key="2">
    <citation type="journal article" date="2022" name="Mol. Biol. Evol.">
        <title>Comparative Genomics Reveals Insights into the Divergent Evolution of Astigmatic Mites and Household Pest Adaptations.</title>
        <authorList>
            <person name="Xiong Q."/>
            <person name="Wan A.T."/>
            <person name="Liu X."/>
            <person name="Fung C.S."/>
            <person name="Xiao X."/>
            <person name="Malainual N."/>
            <person name="Hou J."/>
            <person name="Wang L."/>
            <person name="Wang M."/>
            <person name="Yang K.Y."/>
            <person name="Cui Y."/>
            <person name="Leung E.L."/>
            <person name="Nong W."/>
            <person name="Shin S.K."/>
            <person name="Au S.W."/>
            <person name="Jeong K.Y."/>
            <person name="Chew F.T."/>
            <person name="Hui J.H."/>
            <person name="Leung T.F."/>
            <person name="Tungtrongchitr A."/>
            <person name="Zhong N."/>
            <person name="Liu Z."/>
            <person name="Tsui S.K."/>
        </authorList>
    </citation>
    <scope>NUCLEOTIDE SEQUENCE [LARGE SCALE GENOMIC DNA]</scope>
    <source>
        <strain evidence="1">Derp</strain>
    </source>
</reference>
<comment type="caution">
    <text evidence="1">The sequence shown here is derived from an EMBL/GenBank/DDBJ whole genome shotgun (WGS) entry which is preliminary data.</text>
</comment>
<keyword evidence="2" id="KW-1185">Reference proteome</keyword>
<dbReference type="EMBL" id="NJHN03000105">
    <property type="protein sequence ID" value="KAH9414759.1"/>
    <property type="molecule type" value="Genomic_DNA"/>
</dbReference>
<accession>A0ABQ8IWT6</accession>
<gene>
    <name evidence="1" type="ORF">DERP_008600</name>
</gene>